<evidence type="ECO:0000259" key="3">
    <source>
        <dbReference type="Pfam" id="PF05368"/>
    </source>
</evidence>
<dbReference type="EMBL" id="LMYN01000319">
    <property type="protein sequence ID" value="KRZ98355.1"/>
    <property type="molecule type" value="Genomic_DNA"/>
</dbReference>
<keyword evidence="5" id="KW-1185">Reference proteome</keyword>
<accession>A0A0V1PQ28</accession>
<dbReference type="RefSeq" id="XP_015464458.1">
    <property type="nucleotide sequence ID" value="XM_015614715.1"/>
</dbReference>
<organism evidence="4 5">
    <name type="scientific">Debaryomyces fabryi</name>
    <dbReference type="NCBI Taxonomy" id="58627"/>
    <lineage>
        <taxon>Eukaryota</taxon>
        <taxon>Fungi</taxon>
        <taxon>Dikarya</taxon>
        <taxon>Ascomycota</taxon>
        <taxon>Saccharomycotina</taxon>
        <taxon>Pichiomycetes</taxon>
        <taxon>Debaryomycetaceae</taxon>
        <taxon>Debaryomyces</taxon>
    </lineage>
</organism>
<evidence type="ECO:0000313" key="4">
    <source>
        <dbReference type="EMBL" id="KRZ98355.1"/>
    </source>
</evidence>
<dbReference type="Gene3D" id="3.90.25.10">
    <property type="entry name" value="UDP-galactose 4-epimerase, domain 1"/>
    <property type="match status" value="1"/>
</dbReference>
<sequence>MSKPTVAIIGTSGFLGKPTLDAFESSDFADKFQFPIKALSRSSKPSTDKIKFIQGTLDEEGIDKVVEALKGVDVIIELSGPEVFGPVENLVKQVKPKLFIPSQFGTEIDKSDKLFPGFLGIKTKHSKVARDAGIKVVDIITSLFAAPGAFLYEIVGQVGLDPKSKSVTYRGDPDIKFAFTHVNDIGRSVAATAAIDPSKLPDKIRIQSGLITPRQVVEKYEKDHNVKLTVKNESAEEALKEAQAKYAKGFDFADFLYYLSVVLYQGVDNGLSFSQNENEIVNPGDKSWTWEKY</sequence>
<reference evidence="4 5" key="1">
    <citation type="submission" date="2015-11" db="EMBL/GenBank/DDBJ databases">
        <title>The genome of Debaryomyces fabryi.</title>
        <authorList>
            <person name="Tafer H."/>
            <person name="Lopandic K."/>
        </authorList>
    </citation>
    <scope>NUCLEOTIDE SEQUENCE [LARGE SCALE GENOMIC DNA]</scope>
    <source>
        <strain evidence="4 5">CBS 789</strain>
    </source>
</reference>
<dbReference type="Gene3D" id="3.40.50.720">
    <property type="entry name" value="NAD(P)-binding Rossmann-like Domain"/>
    <property type="match status" value="1"/>
</dbReference>
<dbReference type="PANTHER" id="PTHR47706:SF9">
    <property type="entry name" value="NMRA-LIKE DOMAIN-CONTAINING PROTEIN-RELATED"/>
    <property type="match status" value="1"/>
</dbReference>
<keyword evidence="1" id="KW-0521">NADP</keyword>
<dbReference type="InterPro" id="IPR036291">
    <property type="entry name" value="NAD(P)-bd_dom_sf"/>
</dbReference>
<gene>
    <name evidence="4" type="ORF">AC631_05886</name>
</gene>
<keyword evidence="2" id="KW-0560">Oxidoreductase</keyword>
<dbReference type="InterPro" id="IPR051609">
    <property type="entry name" value="NmrA/Isoflavone_reductase-like"/>
</dbReference>
<dbReference type="PANTHER" id="PTHR47706">
    <property type="entry name" value="NMRA-LIKE FAMILY PROTEIN"/>
    <property type="match status" value="1"/>
</dbReference>
<dbReference type="GeneID" id="26842895"/>
<protein>
    <recommendedName>
        <fullName evidence="3">NmrA-like domain-containing protein</fullName>
    </recommendedName>
</protein>
<feature type="domain" description="NmrA-like" evidence="3">
    <location>
        <begin position="3"/>
        <end position="246"/>
    </location>
</feature>
<dbReference type="OrthoDB" id="9974981at2759"/>
<comment type="caution">
    <text evidence="4">The sequence shown here is derived from an EMBL/GenBank/DDBJ whole genome shotgun (WGS) entry which is preliminary data.</text>
</comment>
<dbReference type="Proteomes" id="UP000054251">
    <property type="component" value="Unassembled WGS sequence"/>
</dbReference>
<evidence type="ECO:0000313" key="5">
    <source>
        <dbReference type="Proteomes" id="UP000054251"/>
    </source>
</evidence>
<name>A0A0V1PQ28_9ASCO</name>
<dbReference type="AlphaFoldDB" id="A0A0V1PQ28"/>
<evidence type="ECO:0000256" key="1">
    <source>
        <dbReference type="ARBA" id="ARBA00022857"/>
    </source>
</evidence>
<dbReference type="SUPFAM" id="SSF51735">
    <property type="entry name" value="NAD(P)-binding Rossmann-fold domains"/>
    <property type="match status" value="1"/>
</dbReference>
<dbReference type="GO" id="GO:0016491">
    <property type="term" value="F:oxidoreductase activity"/>
    <property type="evidence" value="ECO:0007669"/>
    <property type="project" value="UniProtKB-KW"/>
</dbReference>
<evidence type="ECO:0000256" key="2">
    <source>
        <dbReference type="ARBA" id="ARBA00023002"/>
    </source>
</evidence>
<dbReference type="InterPro" id="IPR008030">
    <property type="entry name" value="NmrA-like"/>
</dbReference>
<proteinExistence type="predicted"/>
<dbReference type="Pfam" id="PF05368">
    <property type="entry name" value="NmrA"/>
    <property type="match status" value="1"/>
</dbReference>